<keyword evidence="3" id="KW-1133">Transmembrane helix</keyword>
<dbReference type="EMBL" id="AJWN02000090">
    <property type="protein sequence ID" value="OEE59001.1"/>
    <property type="molecule type" value="Genomic_DNA"/>
</dbReference>
<comment type="caution">
    <text evidence="4">The sequence shown here is derived from an EMBL/GenBank/DDBJ whole genome shotgun (WGS) entry which is preliminary data.</text>
</comment>
<evidence type="ECO:0000256" key="2">
    <source>
        <dbReference type="SAM" id="MobiDB-lite"/>
    </source>
</evidence>
<accession>A0A1E5C0N6</accession>
<evidence type="ECO:0000313" key="4">
    <source>
        <dbReference type="EMBL" id="OEE59001.1"/>
    </source>
</evidence>
<feature type="compositionally biased region" description="Basic and acidic residues" evidence="2">
    <location>
        <begin position="423"/>
        <end position="434"/>
    </location>
</feature>
<reference evidence="4 5" key="1">
    <citation type="journal article" date="2012" name="Science">
        <title>Ecological populations of bacteria act as socially cohesive units of antibiotic production and resistance.</title>
        <authorList>
            <person name="Cordero O.X."/>
            <person name="Wildschutte H."/>
            <person name="Kirkup B."/>
            <person name="Proehl S."/>
            <person name="Ngo L."/>
            <person name="Hussain F."/>
            <person name="Le Roux F."/>
            <person name="Mincer T."/>
            <person name="Polz M.F."/>
        </authorList>
    </citation>
    <scope>NUCLEOTIDE SEQUENCE [LARGE SCALE GENOMIC DNA]</scope>
    <source>
        <strain evidence="4 5">FF-454</strain>
    </source>
</reference>
<evidence type="ECO:0000256" key="3">
    <source>
        <dbReference type="SAM" id="Phobius"/>
    </source>
</evidence>
<evidence type="ECO:0000313" key="5">
    <source>
        <dbReference type="Proteomes" id="UP000095039"/>
    </source>
</evidence>
<feature type="transmembrane region" description="Helical" evidence="3">
    <location>
        <begin position="174"/>
        <end position="194"/>
    </location>
</feature>
<gene>
    <name evidence="4" type="ORF">A1OK_03055</name>
</gene>
<name>A0A1E5C0N6_9GAMM</name>
<feature type="region of interest" description="Disordered" evidence="2">
    <location>
        <begin position="423"/>
        <end position="443"/>
    </location>
</feature>
<dbReference type="Proteomes" id="UP000095039">
    <property type="component" value="Unassembled WGS sequence"/>
</dbReference>
<feature type="transmembrane region" description="Helical" evidence="3">
    <location>
        <begin position="254"/>
        <end position="276"/>
    </location>
</feature>
<sequence>MNDQNWFNSETEVCSAFLKNYVENEADEEHYQQASVYLDKVGDKGVNPLKWYHWLGLSILVLIEAAGFAYVLAGFTLQDASESLQKEAAVAIALIISALLVALTHTMGGEIYRNQQIDKVRLRWQNSENKTNIIEPDNTVSLKSRRNHIDDNESGWQQMANRLDKVNAQFSKSWALTIITLSFIAIVAVGATYVRGQVLEKLAIEEVQGASENTDIAVFDNPFAAVPKEGRDANEEASKIAEDEKRDAHKKAGWTTFVILAVIFVAMQFYSIYLGFKTTFSGRESKEAYNYINEFDNVTNFINYYAARQEAVARAAQRVLSDLQAKIANFSQKNSGEQRVLSAATNSTNRNFTSFLRLEAEQTKVQPQPAVKTQTPQASSQIQAQSLTSSAVLTDEIIQRVKQGDILGLDDATVVAAMKAIKEQASEETSEQRLARLQASLGQ</sequence>
<proteinExistence type="predicted"/>
<protein>
    <submittedName>
        <fullName evidence="4">Uncharacterized protein</fullName>
    </submittedName>
</protein>
<feature type="transmembrane region" description="Helical" evidence="3">
    <location>
        <begin position="51"/>
        <end position="77"/>
    </location>
</feature>
<feature type="coiled-coil region" evidence="1">
    <location>
        <begin position="306"/>
        <end position="333"/>
    </location>
</feature>
<keyword evidence="1" id="KW-0175">Coiled coil</keyword>
<keyword evidence="5" id="KW-1185">Reference proteome</keyword>
<keyword evidence="3" id="KW-0812">Transmembrane</keyword>
<evidence type="ECO:0000256" key="1">
    <source>
        <dbReference type="SAM" id="Coils"/>
    </source>
</evidence>
<dbReference type="AlphaFoldDB" id="A0A1E5C0N6"/>
<keyword evidence="3" id="KW-0472">Membrane</keyword>
<feature type="transmembrane region" description="Helical" evidence="3">
    <location>
        <begin position="89"/>
        <end position="108"/>
    </location>
</feature>
<organism evidence="4 5">
    <name type="scientific">Enterovibrio norvegicus FF-454</name>
    <dbReference type="NCBI Taxonomy" id="1185651"/>
    <lineage>
        <taxon>Bacteria</taxon>
        <taxon>Pseudomonadati</taxon>
        <taxon>Pseudomonadota</taxon>
        <taxon>Gammaproteobacteria</taxon>
        <taxon>Vibrionales</taxon>
        <taxon>Vibrionaceae</taxon>
        <taxon>Enterovibrio</taxon>
    </lineage>
</organism>